<name>A0A016USZ6_9BILA</name>
<reference evidence="2" key="1">
    <citation type="journal article" date="2015" name="Nat. Genet.">
        <title>The genome and transcriptome of the zoonotic hookworm Ancylostoma ceylanicum identify infection-specific gene families.</title>
        <authorList>
            <person name="Schwarz E.M."/>
            <person name="Hu Y."/>
            <person name="Antoshechkin I."/>
            <person name="Miller M.M."/>
            <person name="Sternberg P.W."/>
            <person name="Aroian R.V."/>
        </authorList>
    </citation>
    <scope>NUCLEOTIDE SEQUENCE</scope>
    <source>
        <strain evidence="2">HY135</strain>
    </source>
</reference>
<comment type="caution">
    <text evidence="1">The sequence shown here is derived from an EMBL/GenBank/DDBJ whole genome shotgun (WGS) entry which is preliminary data.</text>
</comment>
<dbReference type="AlphaFoldDB" id="A0A016USZ6"/>
<dbReference type="EMBL" id="JARK01001366">
    <property type="protein sequence ID" value="EYC17598.1"/>
    <property type="molecule type" value="Genomic_DNA"/>
</dbReference>
<sequence>MTTSCTTQEKVSAQWAVVVHPPMAAIKPPGCASRQCQQQRQHLRWDQYFVILVAGATHFKCLIPKLVICSKTLQLCVITSVLLFKKPSCVIFDEYCYFSGVNTKSLPLPRLRSTLFLSSTTSAISGFDQGYFRRLSCSLVVLVKYTGSNPIMLGYSSFSCQNFHAISE</sequence>
<evidence type="ECO:0000313" key="2">
    <source>
        <dbReference type="Proteomes" id="UP000024635"/>
    </source>
</evidence>
<protein>
    <submittedName>
        <fullName evidence="1">Uncharacterized protein</fullName>
    </submittedName>
</protein>
<evidence type="ECO:0000313" key="1">
    <source>
        <dbReference type="EMBL" id="EYC17598.1"/>
    </source>
</evidence>
<dbReference type="Proteomes" id="UP000024635">
    <property type="component" value="Unassembled WGS sequence"/>
</dbReference>
<proteinExistence type="predicted"/>
<accession>A0A016USZ6</accession>
<keyword evidence="2" id="KW-1185">Reference proteome</keyword>
<gene>
    <name evidence="1" type="primary">Acey_s0030.g2164</name>
    <name evidence="1" type="ORF">Y032_0030g2164</name>
</gene>
<organism evidence="1 2">
    <name type="scientific">Ancylostoma ceylanicum</name>
    <dbReference type="NCBI Taxonomy" id="53326"/>
    <lineage>
        <taxon>Eukaryota</taxon>
        <taxon>Metazoa</taxon>
        <taxon>Ecdysozoa</taxon>
        <taxon>Nematoda</taxon>
        <taxon>Chromadorea</taxon>
        <taxon>Rhabditida</taxon>
        <taxon>Rhabditina</taxon>
        <taxon>Rhabditomorpha</taxon>
        <taxon>Strongyloidea</taxon>
        <taxon>Ancylostomatidae</taxon>
        <taxon>Ancylostomatinae</taxon>
        <taxon>Ancylostoma</taxon>
    </lineage>
</organism>